<protein>
    <submittedName>
        <fullName evidence="4">Predicted protein</fullName>
    </submittedName>
    <submittedName>
        <fullName evidence="3">Small part of WD 40 repeat protein</fullName>
    </submittedName>
</protein>
<organism evidence="5">
    <name type="scientific">Laccaria bicolor (strain S238N-H82 / ATCC MYA-4686)</name>
    <name type="common">Bicoloured deceiver</name>
    <name type="synonym">Laccaria laccata var. bicolor</name>
    <dbReference type="NCBI Taxonomy" id="486041"/>
    <lineage>
        <taxon>Eukaryota</taxon>
        <taxon>Fungi</taxon>
        <taxon>Dikarya</taxon>
        <taxon>Basidiomycota</taxon>
        <taxon>Agaricomycotina</taxon>
        <taxon>Agaricomycetes</taxon>
        <taxon>Agaricomycetidae</taxon>
        <taxon>Agaricales</taxon>
        <taxon>Agaricineae</taxon>
        <taxon>Hydnangiaceae</taxon>
        <taxon>Laccaria</taxon>
    </lineage>
</organism>
<evidence type="ECO:0000313" key="4">
    <source>
        <dbReference type="EMBL" id="EDR03729.1"/>
    </source>
</evidence>
<gene>
    <name evidence="4" type="ORF">LACBIDRAFT_306884</name>
    <name evidence="3" type="ORF">LACBIDRAFT_307997</name>
</gene>
<dbReference type="PROSITE" id="PS50294">
    <property type="entry name" value="WD_REPEATS_REGION"/>
    <property type="match status" value="1"/>
</dbReference>
<sequence length="110" mass="12198">MSSISLPELTESLKPTHITPPSAPLNPPMEKDSPSPEASPISPRKQLWQKAIIEPVTVLKSWISTLVPKLAALEATQDLAAHNTLVHHLEFSPDWRFLASSSWDKTSTFF</sequence>
<dbReference type="PROSITE" id="PS50082">
    <property type="entry name" value="WD_REPEATS_2"/>
    <property type="match status" value="1"/>
</dbReference>
<keyword evidence="1" id="KW-0853">WD repeat</keyword>
<keyword evidence="5" id="KW-1185">Reference proteome</keyword>
<dbReference type="STRING" id="486041.B0DNY0"/>
<name>B0DNY0_LACBS</name>
<feature type="region of interest" description="Disordered" evidence="2">
    <location>
        <begin position="1"/>
        <end position="44"/>
    </location>
</feature>
<dbReference type="EMBL" id="DS547122">
    <property type="protein sequence ID" value="EDR03729.1"/>
    <property type="molecule type" value="Genomic_DNA"/>
</dbReference>
<dbReference type="RefSeq" id="XP_001885582.1">
    <property type="nucleotide sequence ID" value="XM_001885547.1"/>
</dbReference>
<dbReference type="GeneID" id="6081204"/>
<dbReference type="OrthoDB" id="972532at2759"/>
<accession>B0DNY0</accession>
<dbReference type="RefSeq" id="XP_001886477.1">
    <property type="nucleotide sequence ID" value="XM_001886442.1"/>
</dbReference>
<evidence type="ECO:0000313" key="5">
    <source>
        <dbReference type="Proteomes" id="UP000001194"/>
    </source>
</evidence>
<dbReference type="InterPro" id="IPR015943">
    <property type="entry name" value="WD40/YVTN_repeat-like_dom_sf"/>
</dbReference>
<dbReference type="Proteomes" id="UP000001194">
    <property type="component" value="Unassembled WGS sequence"/>
</dbReference>
<dbReference type="HOGENOM" id="CLU_2171516_0_0_1"/>
<dbReference type="AlphaFoldDB" id="B0DNY0"/>
<dbReference type="Gene3D" id="2.130.10.10">
    <property type="entry name" value="YVTN repeat-like/Quinoprotein amine dehydrogenase"/>
    <property type="match status" value="1"/>
</dbReference>
<reference evidence="4 5" key="1">
    <citation type="journal article" date="2008" name="Nature">
        <title>The genome of Laccaria bicolor provides insights into mycorrhizal symbiosis.</title>
        <authorList>
            <person name="Martin F."/>
            <person name="Aerts A."/>
            <person name="Ahren D."/>
            <person name="Brun A."/>
            <person name="Danchin E.G.J."/>
            <person name="Duchaussoy F."/>
            <person name="Gibon J."/>
            <person name="Kohler A."/>
            <person name="Lindquist E."/>
            <person name="Pereda V."/>
            <person name="Salamov A."/>
            <person name="Shapiro H.J."/>
            <person name="Wuyts J."/>
            <person name="Blaudez D."/>
            <person name="Buee M."/>
            <person name="Brokstein P."/>
            <person name="Canbaeck B."/>
            <person name="Cohen D."/>
            <person name="Courty P.E."/>
            <person name="Coutinho P.M."/>
            <person name="Delaruelle C."/>
            <person name="Detter J.C."/>
            <person name="Deveau A."/>
            <person name="DiFazio S."/>
            <person name="Duplessis S."/>
            <person name="Fraissinet-Tachet L."/>
            <person name="Lucic E."/>
            <person name="Frey-Klett P."/>
            <person name="Fourrey C."/>
            <person name="Feussner I."/>
            <person name="Gay G."/>
            <person name="Grimwood J."/>
            <person name="Hoegger P.J."/>
            <person name="Jain P."/>
            <person name="Kilaru S."/>
            <person name="Labbe J."/>
            <person name="Lin Y.C."/>
            <person name="Legue V."/>
            <person name="Le Tacon F."/>
            <person name="Marmeisse R."/>
            <person name="Melayah D."/>
            <person name="Montanini B."/>
            <person name="Muratet M."/>
            <person name="Nehls U."/>
            <person name="Niculita-Hirzel H."/>
            <person name="Oudot-Le Secq M.P."/>
            <person name="Peter M."/>
            <person name="Quesneville H."/>
            <person name="Rajashekar B."/>
            <person name="Reich M."/>
            <person name="Rouhier N."/>
            <person name="Schmutz J."/>
            <person name="Yin T."/>
            <person name="Chalot M."/>
            <person name="Henrissat B."/>
            <person name="Kuees U."/>
            <person name="Lucas S."/>
            <person name="Van de Peer Y."/>
            <person name="Podila G.K."/>
            <person name="Polle A."/>
            <person name="Pukkila P.J."/>
            <person name="Richardson P.M."/>
            <person name="Rouze P."/>
            <person name="Sanders I.R."/>
            <person name="Stajich J.E."/>
            <person name="Tunlid A."/>
            <person name="Tuskan G."/>
            <person name="Grigoriev I.V."/>
        </authorList>
    </citation>
    <scope>NUCLEOTIDE SEQUENCE [LARGE SCALE GENOMIC DNA]</scope>
    <source>
        <strain evidence="5">S238N-H82 / ATCC MYA-4686</strain>
    </source>
</reference>
<dbReference type="KEGG" id="lbc:LACBIDRAFT_307997"/>
<dbReference type="InterPro" id="IPR001680">
    <property type="entry name" value="WD40_rpt"/>
</dbReference>
<proteinExistence type="predicted"/>
<evidence type="ECO:0000256" key="2">
    <source>
        <dbReference type="SAM" id="MobiDB-lite"/>
    </source>
</evidence>
<dbReference type="EMBL" id="DS547128">
    <property type="protein sequence ID" value="EDR02767.1"/>
    <property type="molecule type" value="Genomic_DNA"/>
</dbReference>
<dbReference type="InParanoid" id="B0DNY0"/>
<dbReference type="GeneID" id="6082114"/>
<dbReference type="KEGG" id="lbc:LACBIDRAFT_306884"/>
<feature type="repeat" description="WD" evidence="1">
    <location>
        <begin position="79"/>
        <end position="110"/>
    </location>
</feature>
<evidence type="ECO:0000313" key="3">
    <source>
        <dbReference type="EMBL" id="EDR02767.1"/>
    </source>
</evidence>
<evidence type="ECO:0000256" key="1">
    <source>
        <dbReference type="PROSITE-ProRule" id="PRU00221"/>
    </source>
</evidence>